<gene>
    <name evidence="6" type="ORF">ABIQ69_10275</name>
</gene>
<comment type="catalytic activity">
    <reaction evidence="1">
        <text>(4aS,6R)-4a-hydroxy-L-erythro-5,6,7,8-tetrahydrobiopterin = (6R)-L-erythro-6,7-dihydrobiopterin + H2O</text>
        <dbReference type="Rhea" id="RHEA:11920"/>
        <dbReference type="ChEBI" id="CHEBI:15377"/>
        <dbReference type="ChEBI" id="CHEBI:15642"/>
        <dbReference type="ChEBI" id="CHEBI:43120"/>
        <dbReference type="EC" id="4.2.1.96"/>
    </reaction>
</comment>
<dbReference type="EC" id="4.2.1.96" evidence="3"/>
<dbReference type="Pfam" id="PF01329">
    <property type="entry name" value="Pterin_4a"/>
    <property type="match status" value="1"/>
</dbReference>
<dbReference type="GO" id="GO:0008124">
    <property type="term" value="F:4-alpha-hydroxytetrahydrobiopterin dehydratase activity"/>
    <property type="evidence" value="ECO:0007669"/>
    <property type="project" value="UniProtKB-EC"/>
</dbReference>
<dbReference type="InterPro" id="IPR001533">
    <property type="entry name" value="Pterin_deHydtase"/>
</dbReference>
<dbReference type="NCBIfam" id="NF002017">
    <property type="entry name" value="PRK00823.1-2"/>
    <property type="match status" value="1"/>
</dbReference>
<sequence>MEDSDRRVLEADETSGELVGTAFMQEGDRLVGSYETGDFLGAVRLLDRVAEVAEVMQHHPDVRVGYGRITFELTSHDVGGVTARDLRLAHRIEQLAAV</sequence>
<dbReference type="PANTHER" id="PTHR12599:SF0">
    <property type="entry name" value="PTERIN-4-ALPHA-CARBINOLAMINE DEHYDRATASE"/>
    <property type="match status" value="1"/>
</dbReference>
<dbReference type="EMBL" id="CP158374">
    <property type="protein sequence ID" value="XBX80998.1"/>
    <property type="molecule type" value="Genomic_DNA"/>
</dbReference>
<dbReference type="Gene3D" id="3.30.1360.20">
    <property type="entry name" value="Transcriptional coactivator/pterin dehydratase"/>
    <property type="match status" value="1"/>
</dbReference>
<proteinExistence type="inferred from homology"/>
<accession>A0AAU7W2E6</accession>
<evidence type="ECO:0000256" key="3">
    <source>
        <dbReference type="ARBA" id="ARBA00013252"/>
    </source>
</evidence>
<comment type="similarity">
    <text evidence="2">Belongs to the pterin-4-alpha-carbinolamine dehydratase family.</text>
</comment>
<dbReference type="RefSeq" id="WP_350347024.1">
    <property type="nucleotide sequence ID" value="NZ_CP158374.1"/>
</dbReference>
<organism evidence="6">
    <name type="scientific">Agromyces sp. G08B096</name>
    <dbReference type="NCBI Taxonomy" id="3156399"/>
    <lineage>
        <taxon>Bacteria</taxon>
        <taxon>Bacillati</taxon>
        <taxon>Actinomycetota</taxon>
        <taxon>Actinomycetes</taxon>
        <taxon>Micrococcales</taxon>
        <taxon>Microbacteriaceae</taxon>
        <taxon>Agromyces</taxon>
    </lineage>
</organism>
<evidence type="ECO:0000313" key="6">
    <source>
        <dbReference type="EMBL" id="XBX80998.1"/>
    </source>
</evidence>
<evidence type="ECO:0000256" key="2">
    <source>
        <dbReference type="ARBA" id="ARBA00006472"/>
    </source>
</evidence>
<evidence type="ECO:0000256" key="1">
    <source>
        <dbReference type="ARBA" id="ARBA00001554"/>
    </source>
</evidence>
<dbReference type="InterPro" id="IPR036428">
    <property type="entry name" value="PCD_sf"/>
</dbReference>
<name>A0AAU7W2E6_9MICO</name>
<evidence type="ECO:0000256" key="4">
    <source>
        <dbReference type="ARBA" id="ARBA00021735"/>
    </source>
</evidence>
<dbReference type="SUPFAM" id="SSF55248">
    <property type="entry name" value="PCD-like"/>
    <property type="match status" value="1"/>
</dbReference>
<evidence type="ECO:0000256" key="5">
    <source>
        <dbReference type="ARBA" id="ARBA00023239"/>
    </source>
</evidence>
<reference evidence="6" key="1">
    <citation type="submission" date="2024-05" db="EMBL/GenBank/DDBJ databases">
        <authorList>
            <person name="Yu L."/>
        </authorList>
    </citation>
    <scope>NUCLEOTIDE SEQUENCE</scope>
    <source>
        <strain evidence="6">G08B096</strain>
    </source>
</reference>
<dbReference type="GO" id="GO:0006729">
    <property type="term" value="P:tetrahydrobiopterin biosynthetic process"/>
    <property type="evidence" value="ECO:0007669"/>
    <property type="project" value="InterPro"/>
</dbReference>
<keyword evidence="5 6" id="KW-0456">Lyase</keyword>
<dbReference type="AlphaFoldDB" id="A0AAU7W2E6"/>
<protein>
    <recommendedName>
        <fullName evidence="4">Putative pterin-4-alpha-carbinolamine dehydratase</fullName>
        <ecNumber evidence="3">4.2.1.96</ecNumber>
    </recommendedName>
</protein>
<dbReference type="CDD" id="cd00488">
    <property type="entry name" value="PCD_DCoH"/>
    <property type="match status" value="1"/>
</dbReference>
<dbReference type="PANTHER" id="PTHR12599">
    <property type="entry name" value="PTERIN-4-ALPHA-CARBINOLAMINE DEHYDRATASE"/>
    <property type="match status" value="1"/>
</dbReference>